<dbReference type="GO" id="GO:0005634">
    <property type="term" value="C:nucleus"/>
    <property type="evidence" value="ECO:0007669"/>
    <property type="project" value="UniProtKB-SubCell"/>
</dbReference>
<proteinExistence type="predicted"/>
<feature type="compositionally biased region" description="Low complexity" evidence="11">
    <location>
        <begin position="836"/>
        <end position="856"/>
    </location>
</feature>
<keyword evidence="5" id="KW-0862">Zinc</keyword>
<evidence type="ECO:0000256" key="3">
    <source>
        <dbReference type="ARBA" id="ARBA00022737"/>
    </source>
</evidence>
<dbReference type="SMART" id="SM00355">
    <property type="entry name" value="ZnF_C2H2"/>
    <property type="match status" value="6"/>
</dbReference>
<evidence type="ECO:0000256" key="6">
    <source>
        <dbReference type="ARBA" id="ARBA00023015"/>
    </source>
</evidence>
<dbReference type="InterPro" id="IPR013087">
    <property type="entry name" value="Znf_C2H2_type"/>
</dbReference>
<evidence type="ECO:0000256" key="1">
    <source>
        <dbReference type="ARBA" id="ARBA00004123"/>
    </source>
</evidence>
<dbReference type="GO" id="GO:0008270">
    <property type="term" value="F:zinc ion binding"/>
    <property type="evidence" value="ECO:0007669"/>
    <property type="project" value="UniProtKB-KW"/>
</dbReference>
<evidence type="ECO:0000256" key="9">
    <source>
        <dbReference type="PROSITE-ProRule" id="PRU00042"/>
    </source>
</evidence>
<keyword evidence="10" id="KW-0175">Coiled coil</keyword>
<feature type="compositionally biased region" description="Basic and acidic residues" evidence="11">
    <location>
        <begin position="765"/>
        <end position="776"/>
    </location>
</feature>
<evidence type="ECO:0000256" key="4">
    <source>
        <dbReference type="ARBA" id="ARBA00022771"/>
    </source>
</evidence>
<evidence type="ECO:0000256" key="10">
    <source>
        <dbReference type="SAM" id="Coils"/>
    </source>
</evidence>
<sequence length="1100" mass="118210">MNNQMNSAVRKIHNLLSSGAVTVTGPNQPRILKQKIVGSGATATTVTTASLANNVQQQQQVVTTTINRCYVCDDALSANQAQHQLTEMQTTHTTTKFPNKIGQLVGDAFMVIVSVEDVVCSRCTNLINYLDRLENDVERVRTNLMNLLHKKYGLNDDSGGIVNAATTVVASGVSTPSIAATATNVTNNVSSSATLQAPPNKLQKLNSGAAVSAVQQMKISTQSPTNIQQQSAGTQTLQRKTTKIYKCLSCDYKTSDMRLFNTHYETSMKQHMVREHNTPMDNTCAVCHINFVSESALRKHMEINHSTNVVVTSTTTLPVSQNAAPAADPITAVNAQASPGTTTTPLYTCNHCQFKSTDKITFDEHMRKHMSGVKSKPFKCRLCAQRFETREAATTHAKQHQGNVFKCGTCSMSFPKREMLVKHFEEHQQQQQNTQQLQQQQVQQQQQMITIKQQQAPQASQNMLTTQKLLQDTIDEALSDSTTPVTTTPTTDVTGAASANNIRFFSCHICSLTFIQENYYNQHMETHRRGDGTTNTATTTANTHKKTSNTVVGNNSLSTLNAAALLSEAAQQETNDMVHHNADLNVHHQQQLQQQQQQTATMGNAGNNTISEADIESIFEKMHSDKGDAGVTATTTSSGNGSGSNDQVVITSQAGSGGGITFNITIPGQEGAGVVSTSEDHTTNTTTTTTAPVSVSIDMPMLDQPDDSTNASTTTTTTTTTASTNLKSESPKPTTTGPVSMPSLDDDNEDQQPANPTNVSSENSKNMEEPAQHNSEESAASASKQPATDEGASKTEESSANNHSAEQPVEEQTTLENTATTDNQQTESVAGDEAHQQQQQQQQEAAEAAQEQQQQQTHEHHELAAGAEAGVVEGEQQQHVAMELDEAAMQAQVDGGQIKFILNESGQLLQLDNHILTDADGNQILVQDPEHIQQLLQSVGVLQSGEGLDGETLQMMTDANGQMVLVQGENNETQLIDASLLNAEGQLVIQQSQDGDGGAHVIGEDGTRIPVSVSYTEDGQPIVQVQQQVLEAATAGGEAGVMEKDASGVEGNDDVRQCVEDPAHSTTTTTTSSGSTTSGSFFALEELMNSNSGWHGQNSN</sequence>
<dbReference type="SUPFAM" id="SSF57667">
    <property type="entry name" value="beta-beta-alpha zinc fingers"/>
    <property type="match status" value="2"/>
</dbReference>
<comment type="subcellular location">
    <subcellularLocation>
        <location evidence="1">Nucleus</location>
    </subcellularLocation>
</comment>
<dbReference type="InterPro" id="IPR036236">
    <property type="entry name" value="Znf_C2H2_sf"/>
</dbReference>
<evidence type="ECO:0000313" key="13">
    <source>
        <dbReference type="EMBL" id="KNC34004.1"/>
    </source>
</evidence>
<keyword evidence="6" id="KW-0805">Transcription regulation</keyword>
<dbReference type="Proteomes" id="UP000037069">
    <property type="component" value="Unassembled WGS sequence"/>
</dbReference>
<reference evidence="13 14" key="1">
    <citation type="journal article" date="2015" name="Nat. Commun.">
        <title>Lucilia cuprina genome unlocks parasitic fly biology to underpin future interventions.</title>
        <authorList>
            <person name="Anstead C.A."/>
            <person name="Korhonen P.K."/>
            <person name="Young N.D."/>
            <person name="Hall R.S."/>
            <person name="Jex A.R."/>
            <person name="Murali S.C."/>
            <person name="Hughes D.S."/>
            <person name="Lee S.F."/>
            <person name="Perry T."/>
            <person name="Stroehlein A.J."/>
            <person name="Ansell B.R."/>
            <person name="Breugelmans B."/>
            <person name="Hofmann A."/>
            <person name="Qu J."/>
            <person name="Dugan S."/>
            <person name="Lee S.L."/>
            <person name="Chao H."/>
            <person name="Dinh H."/>
            <person name="Han Y."/>
            <person name="Doddapaneni H.V."/>
            <person name="Worley K.C."/>
            <person name="Muzny D.M."/>
            <person name="Ioannidis P."/>
            <person name="Waterhouse R.M."/>
            <person name="Zdobnov E.M."/>
            <person name="James P.J."/>
            <person name="Bagnall N.H."/>
            <person name="Kotze A.C."/>
            <person name="Gibbs R.A."/>
            <person name="Richards S."/>
            <person name="Batterham P."/>
            <person name="Gasser R.B."/>
        </authorList>
    </citation>
    <scope>NUCLEOTIDE SEQUENCE [LARGE SCALE GENOMIC DNA]</scope>
    <source>
        <strain evidence="13 14">LS</strain>
        <tissue evidence="13">Full body</tissue>
    </source>
</reference>
<feature type="region of interest" description="Disordered" evidence="11">
    <location>
        <begin position="671"/>
        <end position="861"/>
    </location>
</feature>
<dbReference type="AlphaFoldDB" id="A0A0L0CRE6"/>
<keyword evidence="8" id="KW-0539">Nucleus</keyword>
<feature type="compositionally biased region" description="Polar residues" evidence="11">
    <location>
        <begin position="726"/>
        <end position="738"/>
    </location>
</feature>
<keyword evidence="2" id="KW-0479">Metal-binding</keyword>
<dbReference type="OrthoDB" id="8184392at2759"/>
<gene>
    <name evidence="13" type="ORF">FF38_10880</name>
</gene>
<dbReference type="PANTHER" id="PTHR47772:SF13">
    <property type="entry name" value="GASTRULA ZINC FINGER PROTEIN XLCGF49.1-LIKE-RELATED"/>
    <property type="match status" value="1"/>
</dbReference>
<organism evidence="13 14">
    <name type="scientific">Lucilia cuprina</name>
    <name type="common">Green bottle fly</name>
    <name type="synonym">Australian sheep blowfly</name>
    <dbReference type="NCBI Taxonomy" id="7375"/>
    <lineage>
        <taxon>Eukaryota</taxon>
        <taxon>Metazoa</taxon>
        <taxon>Ecdysozoa</taxon>
        <taxon>Arthropoda</taxon>
        <taxon>Hexapoda</taxon>
        <taxon>Insecta</taxon>
        <taxon>Pterygota</taxon>
        <taxon>Neoptera</taxon>
        <taxon>Endopterygota</taxon>
        <taxon>Diptera</taxon>
        <taxon>Brachycera</taxon>
        <taxon>Muscomorpha</taxon>
        <taxon>Oestroidea</taxon>
        <taxon>Calliphoridae</taxon>
        <taxon>Luciliinae</taxon>
        <taxon>Lucilia</taxon>
    </lineage>
</organism>
<dbReference type="PROSITE" id="PS50157">
    <property type="entry name" value="ZINC_FINGER_C2H2_2"/>
    <property type="match status" value="3"/>
</dbReference>
<dbReference type="EMBL" id="JRES01000122">
    <property type="protein sequence ID" value="KNC34004.1"/>
    <property type="molecule type" value="Genomic_DNA"/>
</dbReference>
<protein>
    <recommendedName>
        <fullName evidence="12">C2H2-type domain-containing protein</fullName>
    </recommendedName>
</protein>
<dbReference type="Pfam" id="PF00096">
    <property type="entry name" value="zf-C2H2"/>
    <property type="match status" value="1"/>
</dbReference>
<feature type="domain" description="C2H2-type" evidence="12">
    <location>
        <begin position="378"/>
        <end position="405"/>
    </location>
</feature>
<accession>A0A0L0CRE6</accession>
<feature type="domain" description="C2H2-type" evidence="12">
    <location>
        <begin position="505"/>
        <end position="527"/>
    </location>
</feature>
<keyword evidence="14" id="KW-1185">Reference proteome</keyword>
<dbReference type="PROSITE" id="PS00028">
    <property type="entry name" value="ZINC_FINGER_C2H2_1"/>
    <property type="match status" value="4"/>
</dbReference>
<evidence type="ECO:0000256" key="7">
    <source>
        <dbReference type="ARBA" id="ARBA00023163"/>
    </source>
</evidence>
<feature type="compositionally biased region" description="Polar residues" evidence="11">
    <location>
        <begin position="751"/>
        <end position="764"/>
    </location>
</feature>
<feature type="compositionally biased region" description="Low complexity" evidence="11">
    <location>
        <begin position="629"/>
        <end position="645"/>
    </location>
</feature>
<evidence type="ECO:0000256" key="5">
    <source>
        <dbReference type="ARBA" id="ARBA00022833"/>
    </source>
</evidence>
<evidence type="ECO:0000259" key="12">
    <source>
        <dbReference type="PROSITE" id="PS50157"/>
    </source>
</evidence>
<feature type="coiled-coil region" evidence="10">
    <location>
        <begin position="420"/>
        <end position="447"/>
    </location>
</feature>
<feature type="domain" description="C2H2-type" evidence="12">
    <location>
        <begin position="405"/>
        <end position="432"/>
    </location>
</feature>
<evidence type="ECO:0000256" key="2">
    <source>
        <dbReference type="ARBA" id="ARBA00022723"/>
    </source>
</evidence>
<evidence type="ECO:0000256" key="8">
    <source>
        <dbReference type="ARBA" id="ARBA00023242"/>
    </source>
</evidence>
<keyword evidence="4 9" id="KW-0863">Zinc-finger</keyword>
<feature type="compositionally biased region" description="Polar residues" evidence="11">
    <location>
        <begin position="798"/>
        <end position="828"/>
    </location>
</feature>
<dbReference type="PANTHER" id="PTHR47772">
    <property type="entry name" value="ZINC FINGER PROTEIN 200"/>
    <property type="match status" value="1"/>
</dbReference>
<dbReference type="Gene3D" id="3.30.160.60">
    <property type="entry name" value="Classic Zinc Finger"/>
    <property type="match status" value="2"/>
</dbReference>
<name>A0A0L0CRE6_LUCCU</name>
<evidence type="ECO:0000256" key="11">
    <source>
        <dbReference type="SAM" id="MobiDB-lite"/>
    </source>
</evidence>
<feature type="compositionally biased region" description="Low complexity" evidence="11">
    <location>
        <begin position="708"/>
        <end position="725"/>
    </location>
</feature>
<comment type="caution">
    <text evidence="13">The sequence shown here is derived from an EMBL/GenBank/DDBJ whole genome shotgun (WGS) entry which is preliminary data.</text>
</comment>
<dbReference type="InterPro" id="IPR050636">
    <property type="entry name" value="C2H2-ZF_domain-containing"/>
</dbReference>
<keyword evidence="7" id="KW-0804">Transcription</keyword>
<evidence type="ECO:0000313" key="14">
    <source>
        <dbReference type="Proteomes" id="UP000037069"/>
    </source>
</evidence>
<dbReference type="OMA" id="HQTNYFK"/>
<feature type="region of interest" description="Disordered" evidence="11">
    <location>
        <begin position="627"/>
        <end position="652"/>
    </location>
</feature>
<feature type="compositionally biased region" description="Polar residues" evidence="11">
    <location>
        <begin position="777"/>
        <end position="786"/>
    </location>
</feature>
<feature type="coiled-coil region" evidence="10">
    <location>
        <begin position="123"/>
        <end position="150"/>
    </location>
</feature>
<keyword evidence="3" id="KW-0677">Repeat</keyword>